<organism evidence="1 2">
    <name type="scientific">Phaseolus angularis</name>
    <name type="common">Azuki bean</name>
    <name type="synonym">Vigna angularis</name>
    <dbReference type="NCBI Taxonomy" id="3914"/>
    <lineage>
        <taxon>Eukaryota</taxon>
        <taxon>Viridiplantae</taxon>
        <taxon>Streptophyta</taxon>
        <taxon>Embryophyta</taxon>
        <taxon>Tracheophyta</taxon>
        <taxon>Spermatophyta</taxon>
        <taxon>Magnoliopsida</taxon>
        <taxon>eudicotyledons</taxon>
        <taxon>Gunneridae</taxon>
        <taxon>Pentapetalae</taxon>
        <taxon>rosids</taxon>
        <taxon>fabids</taxon>
        <taxon>Fabales</taxon>
        <taxon>Fabaceae</taxon>
        <taxon>Papilionoideae</taxon>
        <taxon>50 kb inversion clade</taxon>
        <taxon>NPAAA clade</taxon>
        <taxon>indigoferoid/millettioid clade</taxon>
        <taxon>Phaseoleae</taxon>
        <taxon>Vigna</taxon>
    </lineage>
</organism>
<dbReference type="EMBL" id="KQ258780">
    <property type="protein sequence ID" value="KOM30435.1"/>
    <property type="molecule type" value="Genomic_DNA"/>
</dbReference>
<proteinExistence type="predicted"/>
<reference evidence="2" key="1">
    <citation type="journal article" date="2015" name="Proc. Natl. Acad. Sci. U.S.A.">
        <title>Genome sequencing of adzuki bean (Vigna angularis) provides insight into high starch and low fat accumulation and domestication.</title>
        <authorList>
            <person name="Yang K."/>
            <person name="Tian Z."/>
            <person name="Chen C."/>
            <person name="Luo L."/>
            <person name="Zhao B."/>
            <person name="Wang Z."/>
            <person name="Yu L."/>
            <person name="Li Y."/>
            <person name="Sun Y."/>
            <person name="Li W."/>
            <person name="Chen Y."/>
            <person name="Li Y."/>
            <person name="Zhang Y."/>
            <person name="Ai D."/>
            <person name="Zhao J."/>
            <person name="Shang C."/>
            <person name="Ma Y."/>
            <person name="Wu B."/>
            <person name="Wang M."/>
            <person name="Gao L."/>
            <person name="Sun D."/>
            <person name="Zhang P."/>
            <person name="Guo F."/>
            <person name="Wang W."/>
            <person name="Li Y."/>
            <person name="Wang J."/>
            <person name="Varshney R.K."/>
            <person name="Wang J."/>
            <person name="Ling H.Q."/>
            <person name="Wan P."/>
        </authorList>
    </citation>
    <scope>NUCLEOTIDE SEQUENCE</scope>
    <source>
        <strain evidence="2">cv. Jingnong 6</strain>
    </source>
</reference>
<gene>
    <name evidence="1" type="ORF">LR48_Vigan1944s000100</name>
</gene>
<accession>A0A0L9TIP0</accession>
<name>A0A0L9TIP0_PHAAN</name>
<evidence type="ECO:0000313" key="1">
    <source>
        <dbReference type="EMBL" id="KOM30435.1"/>
    </source>
</evidence>
<evidence type="ECO:0000313" key="2">
    <source>
        <dbReference type="Proteomes" id="UP000053144"/>
    </source>
</evidence>
<dbReference type="AlphaFoldDB" id="A0A0L9TIP0"/>
<sequence>MAARACPLAVWFFKAGCLGGRDTVTGRTVADCSFLPLPHRAVINVTPLPCVITPCSSRTQSKTPPPWQLDEVVLLQLKAESYFP</sequence>
<protein>
    <submittedName>
        <fullName evidence="1">Uncharacterized protein</fullName>
    </submittedName>
</protein>
<dbReference type="Gramene" id="KOM30435">
    <property type="protein sequence ID" value="KOM30435"/>
    <property type="gene ID" value="LR48_Vigan1944s000100"/>
</dbReference>
<dbReference type="Proteomes" id="UP000053144">
    <property type="component" value="Unassembled WGS sequence"/>
</dbReference>